<reference evidence="2" key="1">
    <citation type="submission" date="2023-04" db="EMBL/GenBank/DDBJ databases">
        <authorList>
            <consortium name="ELIXIR-Norway"/>
        </authorList>
    </citation>
    <scope>NUCLEOTIDE SEQUENCE [LARGE SCALE GENOMIC DNA]</scope>
</reference>
<organism evidence="2 3">
    <name type="scientific">Rangifer tarandus platyrhynchus</name>
    <name type="common">Svalbard reindeer</name>
    <dbReference type="NCBI Taxonomy" id="3082113"/>
    <lineage>
        <taxon>Eukaryota</taxon>
        <taxon>Metazoa</taxon>
        <taxon>Chordata</taxon>
        <taxon>Craniata</taxon>
        <taxon>Vertebrata</taxon>
        <taxon>Euteleostomi</taxon>
        <taxon>Mammalia</taxon>
        <taxon>Eutheria</taxon>
        <taxon>Laurasiatheria</taxon>
        <taxon>Artiodactyla</taxon>
        <taxon>Ruminantia</taxon>
        <taxon>Pecora</taxon>
        <taxon>Cervidae</taxon>
        <taxon>Odocoileinae</taxon>
        <taxon>Rangifer</taxon>
    </lineage>
</organism>
<dbReference type="EMBL" id="OX459961">
    <property type="protein sequence ID" value="CAI9165874.1"/>
    <property type="molecule type" value="Genomic_DNA"/>
</dbReference>
<name>A0ABN8YWJ2_RANTA</name>
<keyword evidence="3" id="KW-1185">Reference proteome</keyword>
<gene>
    <name evidence="2" type="ORF">MRATA1EN1_LOCUS14836</name>
</gene>
<protein>
    <submittedName>
        <fullName evidence="2">Uncharacterized protein</fullName>
    </submittedName>
</protein>
<feature type="region of interest" description="Disordered" evidence="1">
    <location>
        <begin position="43"/>
        <end position="87"/>
    </location>
</feature>
<evidence type="ECO:0000256" key="1">
    <source>
        <dbReference type="SAM" id="MobiDB-lite"/>
    </source>
</evidence>
<feature type="region of interest" description="Disordered" evidence="1">
    <location>
        <begin position="1"/>
        <end position="29"/>
    </location>
</feature>
<sequence>MERADRRKLQDNRNHRPAPPPPNCPTPNTLRVRWALLSASEEALSPSRLPAAPGSHQLPVAAPGSLRETSRVPVPRPALGRPVPGTPLAHVLRCQPTERLESPLYRRHPV</sequence>
<evidence type="ECO:0000313" key="3">
    <source>
        <dbReference type="Proteomes" id="UP001176941"/>
    </source>
</evidence>
<evidence type="ECO:0000313" key="2">
    <source>
        <dbReference type="EMBL" id="CAI9165874.1"/>
    </source>
</evidence>
<proteinExistence type="predicted"/>
<feature type="compositionally biased region" description="Basic and acidic residues" evidence="1">
    <location>
        <begin position="1"/>
        <end position="14"/>
    </location>
</feature>
<dbReference type="Proteomes" id="UP001176941">
    <property type="component" value="Chromosome 25"/>
</dbReference>
<accession>A0ABN8YWJ2</accession>